<dbReference type="WBParaSite" id="nRc.2.0.1.t07190-RA">
    <property type="protein sequence ID" value="nRc.2.0.1.t07190-RA"/>
    <property type="gene ID" value="nRc.2.0.1.g07190"/>
</dbReference>
<evidence type="ECO:0000313" key="2">
    <source>
        <dbReference type="Proteomes" id="UP000887565"/>
    </source>
</evidence>
<evidence type="ECO:0000256" key="1">
    <source>
        <dbReference type="SAM" id="MobiDB-lite"/>
    </source>
</evidence>
<dbReference type="AlphaFoldDB" id="A0A915HZ76"/>
<sequence>MAKSDNGEDVQKALGKVPGIVENAFTDAMDKLGIGVDDDHKRRAPKKGAVVVVYKKKKRGRGSSDSSSEKEIKSKSEKGSFRN</sequence>
<dbReference type="Proteomes" id="UP000887565">
    <property type="component" value="Unplaced"/>
</dbReference>
<feature type="region of interest" description="Disordered" evidence="1">
    <location>
        <begin position="35"/>
        <end position="83"/>
    </location>
</feature>
<accession>A0A915HZ76</accession>
<proteinExistence type="predicted"/>
<feature type="compositionally biased region" description="Basic and acidic residues" evidence="1">
    <location>
        <begin position="67"/>
        <end position="83"/>
    </location>
</feature>
<organism evidence="2 3">
    <name type="scientific">Romanomermis culicivorax</name>
    <name type="common">Nematode worm</name>
    <dbReference type="NCBI Taxonomy" id="13658"/>
    <lineage>
        <taxon>Eukaryota</taxon>
        <taxon>Metazoa</taxon>
        <taxon>Ecdysozoa</taxon>
        <taxon>Nematoda</taxon>
        <taxon>Enoplea</taxon>
        <taxon>Dorylaimia</taxon>
        <taxon>Mermithida</taxon>
        <taxon>Mermithoidea</taxon>
        <taxon>Mermithidae</taxon>
        <taxon>Romanomermis</taxon>
    </lineage>
</organism>
<reference evidence="3" key="1">
    <citation type="submission" date="2022-11" db="UniProtKB">
        <authorList>
            <consortium name="WormBaseParasite"/>
        </authorList>
    </citation>
    <scope>IDENTIFICATION</scope>
</reference>
<protein>
    <submittedName>
        <fullName evidence="3">Uncharacterized protein</fullName>
    </submittedName>
</protein>
<name>A0A915HZ76_ROMCU</name>
<evidence type="ECO:0000313" key="3">
    <source>
        <dbReference type="WBParaSite" id="nRc.2.0.1.t07190-RA"/>
    </source>
</evidence>
<keyword evidence="2" id="KW-1185">Reference proteome</keyword>